<dbReference type="PROSITE" id="PS50865">
    <property type="entry name" value="ZF_MYND_2"/>
    <property type="match status" value="1"/>
</dbReference>
<dbReference type="PhylomeDB" id="A0A0D2VG21"/>
<dbReference type="InterPro" id="IPR007320">
    <property type="entry name" value="PDCD2_C"/>
</dbReference>
<dbReference type="PROSITE" id="PS01360">
    <property type="entry name" value="ZF_MYND_1"/>
    <property type="match status" value="1"/>
</dbReference>
<feature type="region of interest" description="Disordered" evidence="5">
    <location>
        <begin position="408"/>
        <end position="435"/>
    </location>
</feature>
<dbReference type="eggNOG" id="KOG2061">
    <property type="taxonomic scope" value="Eukaryota"/>
</dbReference>
<dbReference type="GO" id="GO:0005634">
    <property type="term" value="C:nucleus"/>
    <property type="evidence" value="ECO:0007669"/>
    <property type="project" value="TreeGrafter"/>
</dbReference>
<evidence type="ECO:0000256" key="2">
    <source>
        <dbReference type="ARBA" id="ARBA00022771"/>
    </source>
</evidence>
<evidence type="ECO:0000256" key="1">
    <source>
        <dbReference type="ARBA" id="ARBA00022723"/>
    </source>
</evidence>
<dbReference type="PANTHER" id="PTHR12298:SF4">
    <property type="entry name" value="PROGRAMMED CELL DEATH PROTEIN 2"/>
    <property type="match status" value="1"/>
</dbReference>
<dbReference type="OMA" id="HQVIRYS"/>
<dbReference type="RefSeq" id="XP_004365211.1">
    <property type="nucleotide sequence ID" value="XM_004365154.2"/>
</dbReference>
<organism evidence="7 8">
    <name type="scientific">Capsaspora owczarzaki (strain ATCC 30864)</name>
    <dbReference type="NCBI Taxonomy" id="595528"/>
    <lineage>
        <taxon>Eukaryota</taxon>
        <taxon>Filasterea</taxon>
        <taxon>Capsaspora</taxon>
    </lineage>
</organism>
<keyword evidence="1" id="KW-0479">Metal-binding</keyword>
<keyword evidence="8" id="KW-1185">Reference proteome</keyword>
<dbReference type="InParanoid" id="A0A0D2VG21"/>
<dbReference type="GO" id="GO:0008270">
    <property type="term" value="F:zinc ion binding"/>
    <property type="evidence" value="ECO:0007669"/>
    <property type="project" value="UniProtKB-KW"/>
</dbReference>
<evidence type="ECO:0000313" key="7">
    <source>
        <dbReference type="EMBL" id="KJE88747.1"/>
    </source>
</evidence>
<dbReference type="Pfam" id="PF01753">
    <property type="entry name" value="zf-MYND"/>
    <property type="match status" value="1"/>
</dbReference>
<dbReference type="Pfam" id="PF04194">
    <property type="entry name" value="PDCD2_C"/>
    <property type="match status" value="1"/>
</dbReference>
<feature type="compositionally biased region" description="Basic and acidic residues" evidence="5">
    <location>
        <begin position="415"/>
        <end position="428"/>
    </location>
</feature>
<dbReference type="Proteomes" id="UP000008743">
    <property type="component" value="Unassembled WGS sequence"/>
</dbReference>
<accession>A0A0D2VG21</accession>
<evidence type="ECO:0000256" key="5">
    <source>
        <dbReference type="SAM" id="MobiDB-lite"/>
    </source>
</evidence>
<sequence length="435" mass="47434">MSVPALEPIELGFAEQVDNPVFLTSPYFPSKIGGHPAWLNPQHLPSTESAAADGLACPLCTKPMAFLLQLYTPVDDSPACFHRSVYVFCCRNGGCHKTASATGAHCFKVLRCQLPRENPYFGVDANDNVELDSSVQGQRRVALSAPTCAVCGNLGPKKCGQCGRARYCSREHQVAHWGAGHKQACSNASGNVAPTAKEVALRFPEFELVTEPEEVRPGDDGDEDDEAAEKRRMQEFEAAVKDFKLDVQTEEEGKDVDDLFDGSDTVQEEDECFEAFQKRVARDSEQVLRYQKGGKPLWISDVAQCAPGAVPRCLNCGTQRVFEFQIMPQLLWILGVDNLDGNSLDWGTLLVYTCPNDCNPQEASATTPAQPATEPASFASVAATNAKPVPVTSSAYLPEFLYSQQVSEKGSIDLQQRERRAPQPDARPEATNASP</sequence>
<dbReference type="AlphaFoldDB" id="A0A0D2VG21"/>
<dbReference type="OrthoDB" id="443682at2759"/>
<dbReference type="STRING" id="595528.A0A0D2VG21"/>
<reference evidence="8" key="1">
    <citation type="submission" date="2011-02" db="EMBL/GenBank/DDBJ databases">
        <title>The Genome Sequence of Capsaspora owczarzaki ATCC 30864.</title>
        <authorList>
            <person name="Russ C."/>
            <person name="Cuomo C."/>
            <person name="Burger G."/>
            <person name="Gray M.W."/>
            <person name="Holland P.W.H."/>
            <person name="King N."/>
            <person name="Lang F.B.F."/>
            <person name="Roger A.J."/>
            <person name="Ruiz-Trillo I."/>
            <person name="Young S.K."/>
            <person name="Zeng Q."/>
            <person name="Gargeya S."/>
            <person name="Alvarado L."/>
            <person name="Berlin A."/>
            <person name="Chapman S.B."/>
            <person name="Chen Z."/>
            <person name="Freedman E."/>
            <person name="Gellesch M."/>
            <person name="Goldberg J."/>
            <person name="Griggs A."/>
            <person name="Gujja S."/>
            <person name="Heilman E."/>
            <person name="Heiman D."/>
            <person name="Howarth C."/>
            <person name="Mehta T."/>
            <person name="Neiman D."/>
            <person name="Pearson M."/>
            <person name="Roberts A."/>
            <person name="Saif S."/>
            <person name="Shea T."/>
            <person name="Shenoy N."/>
            <person name="Sisk P."/>
            <person name="Stolte C."/>
            <person name="Sykes S."/>
            <person name="White J."/>
            <person name="Yandava C."/>
            <person name="Haas B."/>
            <person name="Nusbaum C."/>
            <person name="Birren B."/>
        </authorList>
    </citation>
    <scope>NUCLEOTIDE SEQUENCE</scope>
    <source>
        <strain evidence="8">ATCC 30864</strain>
    </source>
</reference>
<evidence type="ECO:0000259" key="6">
    <source>
        <dbReference type="PROSITE" id="PS50865"/>
    </source>
</evidence>
<feature type="domain" description="MYND-type" evidence="6">
    <location>
        <begin position="148"/>
        <end position="185"/>
    </location>
</feature>
<dbReference type="PANTHER" id="PTHR12298">
    <property type="entry name" value="PCDC2 PROGRAMMED CELL DEATH PROTEIN 2 -RELATED"/>
    <property type="match status" value="1"/>
</dbReference>
<evidence type="ECO:0000313" key="8">
    <source>
        <dbReference type="Proteomes" id="UP000008743"/>
    </source>
</evidence>
<dbReference type="InterPro" id="IPR002893">
    <property type="entry name" value="Znf_MYND"/>
</dbReference>
<protein>
    <recommendedName>
        <fullName evidence="6">MYND-type domain-containing protein</fullName>
    </recommendedName>
</protein>
<evidence type="ECO:0000256" key="4">
    <source>
        <dbReference type="PROSITE-ProRule" id="PRU00134"/>
    </source>
</evidence>
<dbReference type="GO" id="GO:0005737">
    <property type="term" value="C:cytoplasm"/>
    <property type="evidence" value="ECO:0007669"/>
    <property type="project" value="InterPro"/>
</dbReference>
<dbReference type="EMBL" id="KE346360">
    <property type="protein sequence ID" value="KJE88747.1"/>
    <property type="molecule type" value="Genomic_DNA"/>
</dbReference>
<gene>
    <name evidence="7" type="ORF">CAOG_000340</name>
</gene>
<dbReference type="SUPFAM" id="SSF144232">
    <property type="entry name" value="HIT/MYND zinc finger-like"/>
    <property type="match status" value="1"/>
</dbReference>
<keyword evidence="3" id="KW-0862">Zinc</keyword>
<proteinExistence type="predicted"/>
<dbReference type="Gene3D" id="6.10.140.2220">
    <property type="match status" value="1"/>
</dbReference>
<name>A0A0D2VG21_CAPO3</name>
<keyword evidence="2 4" id="KW-0863">Zinc-finger</keyword>
<evidence type="ECO:0000256" key="3">
    <source>
        <dbReference type="ARBA" id="ARBA00022833"/>
    </source>
</evidence>